<dbReference type="EMBL" id="HACA01018586">
    <property type="protein sequence ID" value="CDW35947.1"/>
    <property type="molecule type" value="Transcribed_RNA"/>
</dbReference>
<sequence length="34" mass="3991">MYVSLCMRDGLLLNINVHVQIFIFNLMTTNSFEI</sequence>
<dbReference type="AlphaFoldDB" id="A0A0K2UDE0"/>
<proteinExistence type="predicted"/>
<accession>A0A0K2UDE0</accession>
<protein>
    <submittedName>
        <fullName evidence="1">Uncharacterized protein</fullName>
    </submittedName>
</protein>
<evidence type="ECO:0000313" key="1">
    <source>
        <dbReference type="EMBL" id="CDW35947.1"/>
    </source>
</evidence>
<reference evidence="1" key="1">
    <citation type="submission" date="2014-05" db="EMBL/GenBank/DDBJ databases">
        <authorList>
            <person name="Chronopoulou M."/>
        </authorList>
    </citation>
    <scope>NUCLEOTIDE SEQUENCE</scope>
    <source>
        <tissue evidence="1">Whole organism</tissue>
    </source>
</reference>
<name>A0A0K2UDE0_LEPSM</name>
<organism evidence="1">
    <name type="scientific">Lepeophtheirus salmonis</name>
    <name type="common">Salmon louse</name>
    <name type="synonym">Caligus salmonis</name>
    <dbReference type="NCBI Taxonomy" id="72036"/>
    <lineage>
        <taxon>Eukaryota</taxon>
        <taxon>Metazoa</taxon>
        <taxon>Ecdysozoa</taxon>
        <taxon>Arthropoda</taxon>
        <taxon>Crustacea</taxon>
        <taxon>Multicrustacea</taxon>
        <taxon>Hexanauplia</taxon>
        <taxon>Copepoda</taxon>
        <taxon>Siphonostomatoida</taxon>
        <taxon>Caligidae</taxon>
        <taxon>Lepeophtheirus</taxon>
    </lineage>
</organism>